<reference evidence="4" key="1">
    <citation type="submission" date="2016-12" db="EMBL/GenBank/DDBJ databases">
        <title>An insight into the sialome and mialome of the sand fly, Nyssomyia neivai.</title>
        <authorList>
            <person name="Sebastian V."/>
            <person name="Goulart T.M."/>
            <person name="Oliveira W."/>
            <person name="Calvo E."/>
            <person name="Oliveira L.F."/>
            <person name="Pinto M.C."/>
            <person name="Rosselino A.M."/>
            <person name="Ribeiro J.M."/>
        </authorList>
    </citation>
    <scope>NUCLEOTIDE SEQUENCE</scope>
</reference>
<dbReference type="EMBL" id="GFDF01004578">
    <property type="protein sequence ID" value="JAV09506.1"/>
    <property type="molecule type" value="Transcribed_RNA"/>
</dbReference>
<dbReference type="InterPro" id="IPR054559">
    <property type="entry name" value="PSMD12-CSN4-like_N"/>
</dbReference>
<organism evidence="4">
    <name type="scientific">Nyssomyia neivai</name>
    <dbReference type="NCBI Taxonomy" id="330878"/>
    <lineage>
        <taxon>Eukaryota</taxon>
        <taxon>Metazoa</taxon>
        <taxon>Ecdysozoa</taxon>
        <taxon>Arthropoda</taxon>
        <taxon>Hexapoda</taxon>
        <taxon>Insecta</taxon>
        <taxon>Pterygota</taxon>
        <taxon>Neoptera</taxon>
        <taxon>Endopterygota</taxon>
        <taxon>Diptera</taxon>
        <taxon>Nematocera</taxon>
        <taxon>Psychodoidea</taxon>
        <taxon>Psychodidae</taxon>
        <taxon>Nyssomyia</taxon>
    </lineage>
</organism>
<dbReference type="FunFam" id="1.10.10.10:FF:000070">
    <property type="entry name" value="26S proteasome non-ATPase regulatory subunit 12"/>
    <property type="match status" value="1"/>
</dbReference>
<dbReference type="InterPro" id="IPR036388">
    <property type="entry name" value="WH-like_DNA-bd_sf"/>
</dbReference>
<accession>A0A1L8DSQ3</accession>
<dbReference type="AlphaFoldDB" id="A0A1L8DSQ3"/>
<name>A0A1L8DSQ3_9DIPT</name>
<dbReference type="SMART" id="SM00088">
    <property type="entry name" value="PINT"/>
    <property type="match status" value="1"/>
</dbReference>
<dbReference type="Pfam" id="PF01399">
    <property type="entry name" value="PCI"/>
    <property type="match status" value="1"/>
</dbReference>
<dbReference type="InterPro" id="IPR000717">
    <property type="entry name" value="PCI_dom"/>
</dbReference>
<dbReference type="SUPFAM" id="SSF46785">
    <property type="entry name" value="Winged helix' DNA-binding domain"/>
    <property type="match status" value="1"/>
</dbReference>
<protein>
    <submittedName>
        <fullName evidence="4">Putative 26s proteasome regulatory complex subunit</fullName>
    </submittedName>
</protein>
<dbReference type="Pfam" id="PF18098">
    <property type="entry name" value="RPN5_C"/>
    <property type="match status" value="1"/>
</dbReference>
<evidence type="ECO:0000313" key="4">
    <source>
        <dbReference type="EMBL" id="JAV09506.1"/>
    </source>
</evidence>
<evidence type="ECO:0000259" key="3">
    <source>
        <dbReference type="PROSITE" id="PS50250"/>
    </source>
</evidence>
<dbReference type="PANTHER" id="PTHR10855">
    <property type="entry name" value="26S PROTEASOME NON-ATPASE REGULATORY SUBUNIT 12/COP9 SIGNALOSOME COMPLEX SUBUNIT 4"/>
    <property type="match status" value="1"/>
</dbReference>
<dbReference type="GO" id="GO:0005634">
    <property type="term" value="C:nucleus"/>
    <property type="evidence" value="ECO:0007669"/>
    <property type="project" value="UniProtKB-ARBA"/>
</dbReference>
<evidence type="ECO:0000256" key="2">
    <source>
        <dbReference type="ARBA" id="ARBA00022942"/>
    </source>
</evidence>
<dbReference type="InterPro" id="IPR036390">
    <property type="entry name" value="WH_DNA-bd_sf"/>
</dbReference>
<evidence type="ECO:0000256" key="1">
    <source>
        <dbReference type="ARBA" id="ARBA00006397"/>
    </source>
</evidence>
<dbReference type="GO" id="GO:0005737">
    <property type="term" value="C:cytoplasm"/>
    <property type="evidence" value="ECO:0007669"/>
    <property type="project" value="TreeGrafter"/>
</dbReference>
<comment type="similarity">
    <text evidence="1">Belongs to the proteasome subunit p55 family.</text>
</comment>
<dbReference type="InterPro" id="IPR040134">
    <property type="entry name" value="PSMD12/CSN4"/>
</dbReference>
<dbReference type="PANTHER" id="PTHR10855:SF1">
    <property type="entry name" value="26S PROTEASOME NON-ATPASE REGULATORY SUBUNIT 12"/>
    <property type="match status" value="1"/>
</dbReference>
<sequence length="455" mass="52622">MDNRFDSVNEFDRGKIVKMEVDYSSTCDEKIPLCKEMGKNEAKFHEAIDILLQLEKQTRLGADMPSCSRVLVAICQICFEAGNWNALNEYISLLVKRRSQLKQSVVKMVQECATYVDKTPDKETKLKLINTLRTVTEGKIYVEVERARLTQILAGIKEADEDVAGAAAIMEELQVETYGSMAKREKVELILEQMRLCLAKQDFVRTQIIAKKISTKFFDDPEQQDLKFKYYGLMIRLDQDSSFIRTSRHYQAVVDSEVISTTPERRQKMMTFAVLYCILSPYDNEQQDMMHNLSKKKLIEEIPIYKELLRLFMCKELIYFKAVSSVYGQELLSFEIFNQETAHGKKCWTELKNRLIEHNIRIISNYYTRITLQRMSELLELPDNETEEYLSRLVNSGTITVKIDRPSGIIHFAAKKAPSDVLNDWASGINELMSLVNKTCHLINKEECINNVMSP</sequence>
<dbReference type="Pfam" id="PF22241">
    <property type="entry name" value="PSMD12-CSN4_N"/>
    <property type="match status" value="1"/>
</dbReference>
<dbReference type="Gene3D" id="1.10.10.10">
    <property type="entry name" value="Winged helix-like DNA-binding domain superfamily/Winged helix DNA-binding domain"/>
    <property type="match status" value="1"/>
</dbReference>
<keyword evidence="2 4" id="KW-0647">Proteasome</keyword>
<proteinExistence type="inferred from homology"/>
<dbReference type="PROSITE" id="PS50250">
    <property type="entry name" value="PCI"/>
    <property type="match status" value="1"/>
</dbReference>
<dbReference type="InterPro" id="IPR040896">
    <property type="entry name" value="RPN5_C"/>
</dbReference>
<dbReference type="GO" id="GO:0008541">
    <property type="term" value="C:proteasome regulatory particle, lid subcomplex"/>
    <property type="evidence" value="ECO:0007669"/>
    <property type="project" value="TreeGrafter"/>
</dbReference>
<feature type="domain" description="PCI" evidence="3">
    <location>
        <begin position="242"/>
        <end position="417"/>
    </location>
</feature>